<feature type="compositionally biased region" description="Polar residues" evidence="13">
    <location>
        <begin position="1953"/>
        <end position="1963"/>
    </location>
</feature>
<dbReference type="STRING" id="1447872.A0A1J9PQF4"/>
<dbReference type="InterPro" id="IPR027484">
    <property type="entry name" value="PInositol-4-P-5-kinase_N"/>
</dbReference>
<dbReference type="Pfam" id="PF00118">
    <property type="entry name" value="Cpn60_TCP1"/>
    <property type="match status" value="1"/>
</dbReference>
<dbReference type="Gene3D" id="3.50.7.10">
    <property type="entry name" value="GroEL"/>
    <property type="match status" value="1"/>
</dbReference>
<evidence type="ECO:0000313" key="16">
    <source>
        <dbReference type="EMBL" id="OJD18130.1"/>
    </source>
</evidence>
<feature type="compositionally biased region" description="Low complexity" evidence="13">
    <location>
        <begin position="652"/>
        <end position="668"/>
    </location>
</feature>
<evidence type="ECO:0000256" key="1">
    <source>
        <dbReference type="ARBA" id="ARBA00000768"/>
    </source>
</evidence>
<feature type="compositionally biased region" description="Polar residues" evidence="13">
    <location>
        <begin position="1203"/>
        <end position="1228"/>
    </location>
</feature>
<dbReference type="OrthoDB" id="158357at2759"/>
<feature type="compositionally biased region" description="Acidic residues" evidence="13">
    <location>
        <begin position="2100"/>
        <end position="2111"/>
    </location>
</feature>
<feature type="compositionally biased region" description="Polar residues" evidence="13">
    <location>
        <begin position="2043"/>
        <end position="2059"/>
    </location>
</feature>
<evidence type="ECO:0000256" key="5">
    <source>
        <dbReference type="ARBA" id="ARBA00022741"/>
    </source>
</evidence>
<feature type="compositionally biased region" description="Low complexity" evidence="13">
    <location>
        <begin position="264"/>
        <end position="283"/>
    </location>
</feature>
<dbReference type="SMART" id="SM00064">
    <property type="entry name" value="FYVE"/>
    <property type="match status" value="1"/>
</dbReference>
<evidence type="ECO:0000256" key="2">
    <source>
        <dbReference type="ARBA" id="ARBA00012009"/>
    </source>
</evidence>
<feature type="compositionally biased region" description="Basic and acidic residues" evidence="13">
    <location>
        <begin position="2026"/>
        <end position="2035"/>
    </location>
</feature>
<organism evidence="16 17">
    <name type="scientific">Emergomyces pasteurianus Ep9510</name>
    <dbReference type="NCBI Taxonomy" id="1447872"/>
    <lineage>
        <taxon>Eukaryota</taxon>
        <taxon>Fungi</taxon>
        <taxon>Dikarya</taxon>
        <taxon>Ascomycota</taxon>
        <taxon>Pezizomycotina</taxon>
        <taxon>Eurotiomycetes</taxon>
        <taxon>Eurotiomycetidae</taxon>
        <taxon>Onygenales</taxon>
        <taxon>Ajellomycetaceae</taxon>
        <taxon>Emergomyces</taxon>
    </lineage>
</organism>
<dbReference type="PROSITE" id="PS51455">
    <property type="entry name" value="PIPK"/>
    <property type="match status" value="1"/>
</dbReference>
<feature type="domain" description="FYVE-type" evidence="14">
    <location>
        <begin position="505"/>
        <end position="564"/>
    </location>
</feature>
<evidence type="ECO:0000256" key="10">
    <source>
        <dbReference type="ARBA" id="ARBA00075294"/>
    </source>
</evidence>
<dbReference type="Pfam" id="PF01363">
    <property type="entry name" value="FYVE"/>
    <property type="match status" value="1"/>
</dbReference>
<comment type="caution">
    <text evidence="16">The sequence shown here is derived from an EMBL/GenBank/DDBJ whole genome shotgun (WGS) entry which is preliminary data.</text>
</comment>
<dbReference type="Proteomes" id="UP000182235">
    <property type="component" value="Unassembled WGS sequence"/>
</dbReference>
<feature type="region of interest" description="Disordered" evidence="13">
    <location>
        <begin position="1813"/>
        <end position="1974"/>
    </location>
</feature>
<feature type="compositionally biased region" description="Polar residues" evidence="13">
    <location>
        <begin position="1856"/>
        <end position="1869"/>
    </location>
</feature>
<evidence type="ECO:0000256" key="11">
    <source>
        <dbReference type="PROSITE-ProRule" id="PRU00091"/>
    </source>
</evidence>
<dbReference type="GO" id="GO:0000285">
    <property type="term" value="F:1-phosphatidylinositol-3-phosphate 5-kinase activity"/>
    <property type="evidence" value="ECO:0007669"/>
    <property type="project" value="UniProtKB-EC"/>
</dbReference>
<feature type="region of interest" description="Disordered" evidence="13">
    <location>
        <begin position="1999"/>
        <end position="2112"/>
    </location>
</feature>
<dbReference type="InterPro" id="IPR011011">
    <property type="entry name" value="Znf_FYVE_PHD"/>
</dbReference>
<dbReference type="GO" id="GO:0046854">
    <property type="term" value="P:phosphatidylinositol phosphate biosynthetic process"/>
    <property type="evidence" value="ECO:0007669"/>
    <property type="project" value="TreeGrafter"/>
</dbReference>
<evidence type="ECO:0000256" key="4">
    <source>
        <dbReference type="ARBA" id="ARBA00022723"/>
    </source>
</evidence>
<dbReference type="InterPro" id="IPR000306">
    <property type="entry name" value="Znf_FYVE"/>
</dbReference>
<dbReference type="InterPro" id="IPR027483">
    <property type="entry name" value="PInositol-4-P-4/5-kinase_C_sf"/>
</dbReference>
<dbReference type="InterPro" id="IPR027409">
    <property type="entry name" value="GroEL-like_apical_dom_sf"/>
</dbReference>
<dbReference type="SUPFAM" id="SSF52029">
    <property type="entry name" value="GroEL apical domain-like"/>
    <property type="match status" value="1"/>
</dbReference>
<feature type="compositionally biased region" description="Polar residues" evidence="13">
    <location>
        <begin position="360"/>
        <end position="390"/>
    </location>
</feature>
<sequence length="2568" mass="286418">MDMASQKSQGNSSPSASSIFLPLGRPSRRGSVASITSQAEREHRNEALNQIHNAACQSDELTVFYELTTPPAPSSATDNKSLVGDLQGGLSGLYNRFRASVGGVKEMVGGSSKLPDITPTETPVVRSPNTSSFPSNVAGQLGTDAQPSLTNSAQASKSQSPVLGAFPPIQEVTTNQSTGKSSRLSSKAGSVSSKASGQIGGLLKSPIAPLTKTTSGKADPTVTEVNVNAMKDVPFHNRSGSGSIALGIAQNVDSASSERRESSLHTTTSQSQPQQESAPSRPSYSPVLIARHNSNEPFREGRLPESVNIDRASSPMLHSALGDRHGLALAELDTSFSRSAWRASIDGTHDTQPSRRDSQPGHSNKSISNDHSPAPTSVTNSVSKLSTTDSSTHEGRTPTTLATSLTMTDKEPPSAHSSKASFKERQVKTTPKISQSRLPGFGPSRMSSSESNEHHGSASNPSHISFRTDDPSPAAQARKRPPIQSRQEVPPFRNKLLSREFWMRDENAKDCFHCGEPFSTFRRKHHCRTCGQIFDAKCTSLITGTDFGHSGSIRVCRPCESKIIAYQDDSSDISGDDMSPIIINTRSPDAISNGNISRLSIADDDASSIVSQSVDHVLKTPTMAIPATRRTGDGNNRRSAILEFNSDRQLTRPSSSRSLKSSINGRSHSISHKRHHSRHQFIRGFKSYHEDRAPFQRRAAEDMSGVSRLPAFHRDNIIDPDLAQYLSDDASSGDEQSNLFAVVSDGALSKSGGESEKASFGGLLAAVRKGRSRLGDRPGIQGLYPSRDGDDTSVSSSRAVNLPRSGRRRNLSVASSIHQHISPRPSKDSQPIYFHHDHPYPSLSLQGQPASAGFKMTRSSSMKGAGAPTIELNRASLDHVRKLLRQLLKDALIPHSSSWETALLPILLKATDDVDPNVQQGDAMDIRHYVKLKKIPGGRPGDTSYVSGLVFTKNLALKSMPRSISRPNILIITFPLEYARQQQHFMSLEPVIRQEREFLENLVNRIASLNPNLLLVEKNVSGLALQLLETANIATAYNVKPSVIEAVSRCTQTRIITSMDRLATNPSHPGQCGSFDLKTYVHKNRKKTYMYISGCPKELGCTIVLRGAESDLLMKIKRITEFMVYVVYNLKLETCLMRDEFAKIPSSSPDTISTSKTSTTSSITDSTGQRSSLSIEARDLHSPTSSQSVITDGTKLRDEHVSPQGSVSVTDTATNASSGEFESNNTNSTTEPALYEDMVEKHQTKILSASPFVKFMPPYLLMRAREHERQLAYLKRLRDQDFSTEQLSDDKVKSQKFVLITPEMIHESLSGASTKVKEVLHAVHDAEYDRALHNYQTQKRQWEAYISGNGNLFDPYAHQNIVVLHSLVCTTTSVPCSGPDIFALGFYNEHESDKIFEADFTLGQYVEELCLSANDICDVNGCDERMFSHHRQYVHGEAQVTVIVQPYPSKLRGLQDVILMWSCCKICGNETPAIPMSESTWRYSFGKYLELSFWCGNLQARAGVCPHDLHRDHLRYFGFKDVAIRIHYDPINLLEIIVPRPRVTWKVDKDLRLRNEIYTQAEKRLNRFMLSVKSRLKSINVDSVIPEMAEDCKQEIEALTKRANDEHLALIKQHQELYMNSRYWEIVPLNRVIHATQEKAVEWDATFAEFERNFFPSEKDIRRLATLQLKKIFLDRDVSVTSFASADETVATTPTEAEEADGTTVSPMEESPKLARRMTLSPQEAKSVLASVVEEHSGKLNRDNDSPEKLHSPTIPQVEKHESVKFPERGIASEDVRHLDLAIPPYLEEKISSTPQIEPIRQPLAEINAEAHHTAGAPPPSENDTTASVPELHLPDAKDEFEAKTGGKRPSEDYTEQSTMRAPQTTRPSSIPRPAERSTRKGPYGKSPPLLRAQSQPSHIPNDKNNGIGMQPPQRSATGGSSPKKVEKQIEPSNGSKTKGSEKRLSERLGLSSLKTNKLTSGHHSLIPRSVQARSSRVSNLAKHFEQLSREFEKERLRERQQRALQRKQSRAYPAASSNPIVEVYKNVRDAVEERDPSDEDYLSSQPSAAASKESTTLMSEIAKPAQPEESQAEVKQQSEETLRKSEESVNEAIQAPSDAEGDGGGEDEHSDVERSLLDELQIVDSAEDTYKLSPDELDLKELPKYERNSLLKVLTNFWAERSASGWAPLEYPLSDSDHVFADCDIIVREDEPSSLIAFALDSEDYKNKLWSIQEHDEIIEVKPADGRRQPEVEQSLLRETGTHLKYQFQEGQTKMLCKVFYAEQFDALRRKCGVSDRIVGSLSRCMKWDSRGGKTKSLFLKTLDDRFILKSLSTIETQAFLKFAPAYFQIMSEALFHELPSAIAKMFGFYQVIIKNPVTGVDFNWFLLLMENLFYDRNPTRIFDLKGSMRNRKVQSTGERNEVLLDENMVEFIYESPLFTREHSKKLLSQSVWNDTLFLARQNVMDYSLMIAIDENRQELVVGIIDCIRTYTWDKKLESWIKDRGFAGGGKNRPTVTSPKEYKSRFREAMARYVLHAPNSWHQFQTTYMDKRSLRLKSLERERERDRERDTFEVSREENIDLGEGIY</sequence>
<feature type="compositionally biased region" description="Low complexity" evidence="13">
    <location>
        <begin position="179"/>
        <end position="197"/>
    </location>
</feature>
<dbReference type="FunFam" id="3.30.810.10:FF:000001">
    <property type="entry name" value="1-phosphatidylinositol 3-phosphate 5-kinase FAB1"/>
    <property type="match status" value="1"/>
</dbReference>
<evidence type="ECO:0000256" key="9">
    <source>
        <dbReference type="ARBA" id="ARBA00022840"/>
    </source>
</evidence>
<feature type="compositionally biased region" description="Basic residues" evidence="13">
    <location>
        <begin position="669"/>
        <end position="679"/>
    </location>
</feature>
<dbReference type="Pfam" id="PF01504">
    <property type="entry name" value="PIP5K"/>
    <property type="match status" value="1"/>
</dbReference>
<feature type="compositionally biased region" description="Basic and acidic residues" evidence="13">
    <location>
        <begin position="347"/>
        <end position="359"/>
    </location>
</feature>
<feature type="domain" description="PIPK" evidence="15">
    <location>
        <begin position="2189"/>
        <end position="2515"/>
    </location>
</feature>
<dbReference type="InterPro" id="IPR044769">
    <property type="entry name" value="PIKfyve_PIPKc"/>
</dbReference>
<dbReference type="GO" id="GO:0000329">
    <property type="term" value="C:fungal-type vacuole membrane"/>
    <property type="evidence" value="ECO:0007669"/>
    <property type="project" value="TreeGrafter"/>
</dbReference>
<dbReference type="EMBL" id="LGRN01000045">
    <property type="protein sequence ID" value="OJD18130.1"/>
    <property type="molecule type" value="Genomic_DNA"/>
</dbReference>
<dbReference type="CDD" id="cd03334">
    <property type="entry name" value="Fab1_TCP"/>
    <property type="match status" value="1"/>
</dbReference>
<dbReference type="EC" id="2.7.1.150" evidence="2"/>
<keyword evidence="6 11" id="KW-0863">Zinc-finger</keyword>
<feature type="region of interest" description="Disordered" evidence="13">
    <location>
        <begin position="1145"/>
        <end position="1228"/>
    </location>
</feature>
<feature type="compositionally biased region" description="Polar residues" evidence="13">
    <location>
        <begin position="428"/>
        <end position="437"/>
    </location>
</feature>
<evidence type="ECO:0000256" key="6">
    <source>
        <dbReference type="ARBA" id="ARBA00022771"/>
    </source>
</evidence>
<dbReference type="PANTHER" id="PTHR45748:SF7">
    <property type="entry name" value="1-PHOSPHATIDYLINOSITOL 3-PHOSPHATE 5-KINASE-RELATED"/>
    <property type="match status" value="1"/>
</dbReference>
<evidence type="ECO:0000256" key="13">
    <source>
        <dbReference type="SAM" id="MobiDB-lite"/>
    </source>
</evidence>
<dbReference type="GO" id="GO:0005524">
    <property type="term" value="F:ATP binding"/>
    <property type="evidence" value="ECO:0007669"/>
    <property type="project" value="UniProtKB-UniRule"/>
</dbReference>
<dbReference type="SUPFAM" id="SSF56104">
    <property type="entry name" value="SAICAR synthase-like"/>
    <property type="match status" value="1"/>
</dbReference>
<feature type="compositionally biased region" description="Basic and acidic residues" evidence="13">
    <location>
        <begin position="1833"/>
        <end position="1852"/>
    </location>
</feature>
<evidence type="ECO:0000256" key="3">
    <source>
        <dbReference type="ARBA" id="ARBA00022679"/>
    </source>
</evidence>
<keyword evidence="7 12" id="KW-0418">Kinase</keyword>
<feature type="region of interest" description="Disordered" evidence="13">
    <location>
        <begin position="1689"/>
        <end position="1771"/>
    </location>
</feature>
<feature type="region of interest" description="Disordered" evidence="13">
    <location>
        <begin position="772"/>
        <end position="809"/>
    </location>
</feature>
<feature type="compositionally biased region" description="Basic and acidic residues" evidence="13">
    <location>
        <begin position="1758"/>
        <end position="1771"/>
    </location>
</feature>
<dbReference type="InterPro" id="IPR017455">
    <property type="entry name" value="Znf_FYVE-rel"/>
</dbReference>
<dbReference type="CDD" id="cd17300">
    <property type="entry name" value="PIPKc_PIKfyve"/>
    <property type="match status" value="1"/>
</dbReference>
<feature type="compositionally biased region" description="Polar residues" evidence="13">
    <location>
        <begin position="1182"/>
        <end position="1191"/>
    </location>
</feature>
<dbReference type="Gene3D" id="3.30.40.10">
    <property type="entry name" value="Zinc/RING finger domain, C3HC4 (zinc finger)"/>
    <property type="match status" value="1"/>
</dbReference>
<dbReference type="InterPro" id="IPR002498">
    <property type="entry name" value="PInositol-4-P-4/5-kinase_core"/>
</dbReference>
<dbReference type="Gene3D" id="3.30.810.10">
    <property type="entry name" value="2-Layer Sandwich"/>
    <property type="match status" value="1"/>
</dbReference>
<keyword evidence="9 12" id="KW-0067">ATP-binding</keyword>
<dbReference type="SUPFAM" id="SSF57903">
    <property type="entry name" value="FYVE/PHD zinc finger"/>
    <property type="match status" value="1"/>
</dbReference>
<dbReference type="FunFam" id="3.50.7.10:FF:000007">
    <property type="entry name" value="1-phosphatidylinositol 3-phosphate 5-kinase isoform X1"/>
    <property type="match status" value="1"/>
</dbReference>
<evidence type="ECO:0000259" key="14">
    <source>
        <dbReference type="PROSITE" id="PS50178"/>
    </source>
</evidence>
<evidence type="ECO:0000313" key="17">
    <source>
        <dbReference type="Proteomes" id="UP000182235"/>
    </source>
</evidence>
<feature type="compositionally biased region" description="Polar residues" evidence="13">
    <location>
        <begin position="1"/>
        <end position="18"/>
    </location>
</feature>
<dbReference type="VEuPathDB" id="FungiDB:AJ78_01848"/>
<reference evidence="16 17" key="1">
    <citation type="submission" date="2015-07" db="EMBL/GenBank/DDBJ databases">
        <title>Emmonsia species relationships and genome sequence.</title>
        <authorList>
            <consortium name="The Broad Institute Genomics Platform"/>
            <person name="Cuomo C.A."/>
            <person name="Munoz J.F."/>
            <person name="Imamovic A."/>
            <person name="Priest M.E."/>
            <person name="Young S."/>
            <person name="Clay O.K."/>
            <person name="McEwen J.G."/>
        </authorList>
    </citation>
    <scope>NUCLEOTIDE SEQUENCE [LARGE SCALE GENOMIC DNA]</scope>
    <source>
        <strain evidence="16 17">UAMH 9510</strain>
    </source>
</reference>
<protein>
    <recommendedName>
        <fullName evidence="2">1-phosphatidylinositol-3-phosphate 5-kinase</fullName>
        <ecNumber evidence="2">2.7.1.150</ecNumber>
    </recommendedName>
    <alternativeName>
        <fullName evidence="10">Type III PIP kinase</fullName>
    </alternativeName>
</protein>
<feature type="compositionally biased region" description="Polar residues" evidence="13">
    <location>
        <begin position="1893"/>
        <end position="1905"/>
    </location>
</feature>
<feature type="region of interest" description="Disordered" evidence="13">
    <location>
        <begin position="346"/>
        <end position="490"/>
    </location>
</feature>
<dbReference type="GO" id="GO:0010008">
    <property type="term" value="C:endosome membrane"/>
    <property type="evidence" value="ECO:0007669"/>
    <property type="project" value="TreeGrafter"/>
</dbReference>
<feature type="compositionally biased region" description="Basic and acidic residues" evidence="13">
    <location>
        <begin position="2077"/>
        <end position="2088"/>
    </location>
</feature>
<comment type="catalytic activity">
    <reaction evidence="1">
        <text>a 1,2-diacyl-sn-glycero-3-phospho-(1D-myo-inositol-3-phosphate) + ATP = a 1,2-diacyl-sn-glycero-3-phospho-(1D-myo-inositol-3,5-bisphosphate) + ADP + H(+)</text>
        <dbReference type="Rhea" id="RHEA:13609"/>
        <dbReference type="ChEBI" id="CHEBI:15378"/>
        <dbReference type="ChEBI" id="CHEBI:30616"/>
        <dbReference type="ChEBI" id="CHEBI:57923"/>
        <dbReference type="ChEBI" id="CHEBI:58088"/>
        <dbReference type="ChEBI" id="CHEBI:456216"/>
        <dbReference type="EC" id="2.7.1.150"/>
    </reaction>
</comment>
<feature type="region of interest" description="Disordered" evidence="13">
    <location>
        <begin position="250"/>
        <end position="286"/>
    </location>
</feature>
<name>A0A1J9PQF4_9EURO</name>
<feature type="region of interest" description="Disordered" evidence="13">
    <location>
        <begin position="1"/>
        <end position="43"/>
    </location>
</feature>
<feature type="region of interest" description="Disordered" evidence="13">
    <location>
        <begin position="111"/>
        <end position="219"/>
    </location>
</feature>
<keyword evidence="3 12" id="KW-0808">Transferase</keyword>
<keyword evidence="8" id="KW-0862">Zinc</keyword>
<dbReference type="InterPro" id="IPR013083">
    <property type="entry name" value="Znf_RING/FYVE/PHD"/>
</dbReference>
<dbReference type="GO" id="GO:0008270">
    <property type="term" value="F:zinc ion binding"/>
    <property type="evidence" value="ECO:0007669"/>
    <property type="project" value="UniProtKB-KW"/>
</dbReference>
<dbReference type="PANTHER" id="PTHR45748">
    <property type="entry name" value="1-PHOSPHATIDYLINOSITOL 3-PHOSPHATE 5-KINASE-RELATED"/>
    <property type="match status" value="1"/>
</dbReference>
<feature type="compositionally biased region" description="Low complexity" evidence="13">
    <location>
        <begin position="397"/>
        <end position="407"/>
    </location>
</feature>
<keyword evidence="4" id="KW-0479">Metal-binding</keyword>
<dbReference type="PROSITE" id="PS50178">
    <property type="entry name" value="ZF_FYVE"/>
    <property type="match status" value="1"/>
</dbReference>
<keyword evidence="5 12" id="KW-0547">Nucleotide-binding</keyword>
<gene>
    <name evidence="16" type="ORF">AJ78_01848</name>
</gene>
<evidence type="ECO:0000256" key="7">
    <source>
        <dbReference type="ARBA" id="ARBA00022777"/>
    </source>
</evidence>
<dbReference type="FunFam" id="3.30.40.10:FF:000283">
    <property type="entry name" value="1-phosphatidylinositol-3-phosphate 5-kinase (Fab1)"/>
    <property type="match status" value="1"/>
</dbReference>
<feature type="compositionally biased region" description="Polar residues" evidence="13">
    <location>
        <begin position="127"/>
        <end position="161"/>
    </location>
</feature>
<evidence type="ECO:0000256" key="12">
    <source>
        <dbReference type="PROSITE-ProRule" id="PRU00781"/>
    </source>
</evidence>
<dbReference type="Gene3D" id="3.30.800.10">
    <property type="entry name" value="Phosphatidylinositol Phosphate Kinase II Beta"/>
    <property type="match status" value="1"/>
</dbReference>
<proteinExistence type="predicted"/>
<keyword evidence="17" id="KW-1185">Reference proteome</keyword>
<dbReference type="SMART" id="SM00330">
    <property type="entry name" value="PIPKc"/>
    <property type="match status" value="1"/>
</dbReference>
<feature type="compositionally biased region" description="Low complexity" evidence="13">
    <location>
        <begin position="1145"/>
        <end position="1167"/>
    </location>
</feature>
<feature type="region of interest" description="Disordered" evidence="13">
    <location>
        <begin position="648"/>
        <end position="679"/>
    </location>
</feature>
<feature type="compositionally biased region" description="Basic and acidic residues" evidence="13">
    <location>
        <begin position="1733"/>
        <end position="1751"/>
    </location>
</feature>
<evidence type="ECO:0000256" key="8">
    <source>
        <dbReference type="ARBA" id="ARBA00022833"/>
    </source>
</evidence>
<evidence type="ECO:0000259" key="15">
    <source>
        <dbReference type="PROSITE" id="PS51455"/>
    </source>
</evidence>
<dbReference type="FunFam" id="3.30.800.10:FF:000005">
    <property type="entry name" value="1-phosphatidylinositol-3-phosphate 5-kinase (Fab1)"/>
    <property type="match status" value="1"/>
</dbReference>
<accession>A0A1J9PQF4</accession>
<dbReference type="InterPro" id="IPR002423">
    <property type="entry name" value="Cpn60/GroEL/TCP-1"/>
</dbReference>